<dbReference type="RefSeq" id="XP_011320861.1">
    <property type="nucleotide sequence ID" value="XM_011322559.1"/>
</dbReference>
<dbReference type="Proteomes" id="UP000070720">
    <property type="component" value="Chromosome 2"/>
</dbReference>
<dbReference type="eggNOG" id="ENOG502QR47">
    <property type="taxonomic scope" value="Eukaryota"/>
</dbReference>
<dbReference type="EnsemblFungi" id="CEF76208">
    <property type="protein sequence ID" value="CEF76208"/>
    <property type="gene ID" value="FGRRES_07979"/>
</dbReference>
<dbReference type="KEGG" id="fgr:FGSG_07979"/>
<reference key="3">
    <citation type="submission" date="2014-02" db="EMBL/GenBank/DDBJ databases">
        <title>A revised Fusarium graminearum genomic reference sequence using whole shotgun re-sequencing.</title>
        <authorList>
            <person name="King R."/>
            <person name="Urban M."/>
            <person name="Hassani-Pak K."/>
            <person name="Hammond-Kosack K."/>
        </authorList>
    </citation>
    <scope>NUCLEOTIDE SEQUENCE</scope>
    <source>
        <strain>PH-1</strain>
    </source>
</reference>
<reference evidence="2" key="5">
    <citation type="submission" date="2017-01" db="UniProtKB">
        <authorList>
            <consortium name="EnsemblFungi"/>
        </authorList>
    </citation>
    <scope>IDENTIFICATION</scope>
    <source>
        <strain evidence="2">PH-1 / ATCC MYA-4620 / FGSC 9075 / NRRL 31084</strain>
    </source>
</reference>
<reference evidence="1 3" key="4">
    <citation type="journal article" date="2015" name="BMC Genomics">
        <title>The completed genome sequence of the pathogenic ascomycete fungus Fusarium graminearum.</title>
        <authorList>
            <person name="King R."/>
            <person name="Urban M."/>
            <person name="Hammond-Kosack M.C."/>
            <person name="Hassani-Pak K."/>
            <person name="Hammond-Kosack K.E."/>
        </authorList>
    </citation>
    <scope>NUCLEOTIDE SEQUENCE [LARGE SCALE GENOMIC DNA]</scope>
    <source>
        <strain evidence="3">ATCC MYA-4620 / CBS 123657 / FGSC 9075 / NRRL 31084 / PH-1</strain>
        <strain evidence="1">PH-1</strain>
    </source>
</reference>
<dbReference type="VEuPathDB" id="FungiDB:FGRAMPH1_01G08811"/>
<evidence type="ECO:0000313" key="2">
    <source>
        <dbReference type="EnsemblFungi" id="CEF76208"/>
    </source>
</evidence>
<keyword evidence="3" id="KW-1185">Reference proteome</keyword>
<reference evidence="2 3" key="2">
    <citation type="journal article" date="2010" name="Nature">
        <title>Comparative genomics reveals mobile pathogenicity chromosomes in Fusarium.</title>
        <authorList>
            <person name="Ma L.J."/>
            <person name="van der Does H.C."/>
            <person name="Borkovich K.A."/>
            <person name="Coleman J.J."/>
            <person name="Daboussi M.J."/>
            <person name="Di Pietro A."/>
            <person name="Dufresne M."/>
            <person name="Freitag M."/>
            <person name="Grabherr M."/>
            <person name="Henrissat B."/>
            <person name="Houterman P.M."/>
            <person name="Kang S."/>
            <person name="Shim W.B."/>
            <person name="Woloshuk C."/>
            <person name="Xie X."/>
            <person name="Xu J.R."/>
            <person name="Antoniw J."/>
            <person name="Baker S.E."/>
            <person name="Bluhm B.H."/>
            <person name="Breakspear A."/>
            <person name="Brown D.W."/>
            <person name="Butchko R.A."/>
            <person name="Chapman S."/>
            <person name="Coulson R."/>
            <person name="Coutinho P.M."/>
            <person name="Danchin E.G."/>
            <person name="Diener A."/>
            <person name="Gale L.R."/>
            <person name="Gardiner D.M."/>
            <person name="Goff S."/>
            <person name="Hammond-Kosack K.E."/>
            <person name="Hilburn K."/>
            <person name="Hua-Van A."/>
            <person name="Jonkers W."/>
            <person name="Kazan K."/>
            <person name="Kodira C.D."/>
            <person name="Koehrsen M."/>
            <person name="Kumar L."/>
            <person name="Lee Y.H."/>
            <person name="Li L."/>
            <person name="Manners J.M."/>
            <person name="Miranda-Saavedra D."/>
            <person name="Mukherjee M."/>
            <person name="Park G."/>
            <person name="Park J."/>
            <person name="Park S.Y."/>
            <person name="Proctor R.H."/>
            <person name="Regev A."/>
            <person name="Ruiz-Roldan M.C."/>
            <person name="Sain D."/>
            <person name="Sakthikumar S."/>
            <person name="Sykes S."/>
            <person name="Schwartz D.C."/>
            <person name="Turgeon B.G."/>
            <person name="Wapinski I."/>
            <person name="Yoder O."/>
            <person name="Young S."/>
            <person name="Zeng Q."/>
            <person name="Zhou S."/>
            <person name="Galagan J."/>
            <person name="Cuomo C.A."/>
            <person name="Kistler H.C."/>
            <person name="Rep M."/>
        </authorList>
    </citation>
    <scope>GENOME REANNOTATION</scope>
    <source>
        <strain evidence="3">ATCC MYA-4620 / CBS 123657 / FGSC 9075 / NRRL 31084 / PH-1</strain>
        <strain evidence="2">PH-1 / ATCC MYA-4620 / FGSC 9075 / NRRL 31084</strain>
    </source>
</reference>
<dbReference type="OrthoDB" id="4356994at2759"/>
<dbReference type="HOGENOM" id="CLU_1510737_0_0_1"/>
<name>I1RUS5_GIBZE</name>
<evidence type="ECO:0000313" key="3">
    <source>
        <dbReference type="Proteomes" id="UP000070720"/>
    </source>
</evidence>
<accession>I1RUS5</accession>
<gene>
    <name evidence="2" type="primary">FG07979.1</name>
    <name evidence="1" type="ORF">FGRAMPH1_01T08811</name>
</gene>
<organism evidence="1 3">
    <name type="scientific">Gibberella zeae (strain ATCC MYA-4620 / CBS 123657 / FGSC 9075 / NRRL 31084 / PH-1)</name>
    <name type="common">Wheat head blight fungus</name>
    <name type="synonym">Fusarium graminearum</name>
    <dbReference type="NCBI Taxonomy" id="229533"/>
    <lineage>
        <taxon>Eukaryota</taxon>
        <taxon>Fungi</taxon>
        <taxon>Dikarya</taxon>
        <taxon>Ascomycota</taxon>
        <taxon>Pezizomycotina</taxon>
        <taxon>Sordariomycetes</taxon>
        <taxon>Hypocreomycetidae</taxon>
        <taxon>Hypocreales</taxon>
        <taxon>Nectriaceae</taxon>
        <taxon>Fusarium</taxon>
    </lineage>
</organism>
<proteinExistence type="predicted"/>
<reference evidence="2 3" key="1">
    <citation type="journal article" date="2007" name="Science">
        <title>The Fusarium graminearum genome reveals a link between localized polymorphism and pathogen specialization.</title>
        <authorList>
            <person name="Cuomo C.A."/>
            <person name="Gueldener U."/>
            <person name="Xu J.-R."/>
            <person name="Trail F."/>
            <person name="Turgeon B.G."/>
            <person name="Di Pietro A."/>
            <person name="Walton J.D."/>
            <person name="Ma L.-J."/>
            <person name="Baker S.E."/>
            <person name="Rep M."/>
            <person name="Adam G."/>
            <person name="Antoniw J."/>
            <person name="Baldwin T."/>
            <person name="Calvo S.E."/>
            <person name="Chang Y.-L."/>
            <person name="DeCaprio D."/>
            <person name="Gale L.R."/>
            <person name="Gnerre S."/>
            <person name="Goswami R.S."/>
            <person name="Hammond-Kosack K."/>
            <person name="Harris L.J."/>
            <person name="Hilburn K."/>
            <person name="Kennell J.C."/>
            <person name="Kroken S."/>
            <person name="Magnuson J.K."/>
            <person name="Mannhaupt G."/>
            <person name="Mauceli E.W."/>
            <person name="Mewes H.-W."/>
            <person name="Mitterbauer R."/>
            <person name="Muehlbauer G."/>
            <person name="Muensterkoetter M."/>
            <person name="Nelson D."/>
            <person name="O'Donnell K."/>
            <person name="Ouellet T."/>
            <person name="Qi W."/>
            <person name="Quesneville H."/>
            <person name="Roncero M.I.G."/>
            <person name="Seong K.-Y."/>
            <person name="Tetko I.V."/>
            <person name="Urban M."/>
            <person name="Waalwijk C."/>
            <person name="Ward T.J."/>
            <person name="Yao J."/>
            <person name="Birren B.W."/>
            <person name="Kistler H.C."/>
        </authorList>
    </citation>
    <scope>NUCLEOTIDE SEQUENCE [LARGE SCALE GENOMIC DNA]</scope>
    <source>
        <strain evidence="3">ATCC MYA-4620 / CBS 123657 / FGSC 9075 / NRRL 31084 / PH-1</strain>
        <strain evidence="2">PH-1 / ATCC MYA-4620 / FGSC 9075 / NRRL 31084</strain>
    </source>
</reference>
<dbReference type="AlphaFoldDB" id="I1RUS5"/>
<dbReference type="InParanoid" id="I1RUS5"/>
<evidence type="ECO:0000313" key="1">
    <source>
        <dbReference type="EMBL" id="CEF76208.1"/>
    </source>
</evidence>
<dbReference type="EMBL" id="HG970333">
    <property type="protein sequence ID" value="CEF76208.1"/>
    <property type="molecule type" value="Genomic_DNA"/>
</dbReference>
<protein>
    <submittedName>
        <fullName evidence="1">Chromosome 2, complete genome</fullName>
    </submittedName>
</protein>
<dbReference type="STRING" id="229533.I1RUS5"/>
<sequence>MIPQTRLMESQIFDWYSSLPLMFYFGTPQGYVAGFATDAMVYVLRHRYISFCELVSRPFVRLCVDRLVKEIDSSLHTTITSYASQVSTPGYLVWCSSGDERFSNSYSSRQSATPGTGGSDSPYCEKFNSAGDLERWSKAWYIEHVSNPNLGLCLGLKSPSSTENLRNIRGAFQKTTDL</sequence>